<protein>
    <submittedName>
        <fullName evidence="1">DUF4112 domain-containing protein</fullName>
    </submittedName>
</protein>
<dbReference type="Proteomes" id="UP000281094">
    <property type="component" value="Unassembled WGS sequence"/>
</dbReference>
<gene>
    <name evidence="1" type="ORF">D8780_10605</name>
</gene>
<proteinExistence type="predicted"/>
<keyword evidence="2" id="KW-1185">Reference proteome</keyword>
<dbReference type="AlphaFoldDB" id="A0A3L7JDP5"/>
<dbReference type="InterPro" id="IPR025187">
    <property type="entry name" value="DUF4112"/>
</dbReference>
<reference evidence="1 2" key="1">
    <citation type="submission" date="2018-10" db="EMBL/GenBank/DDBJ databases">
        <title>Notoacmeibacter sp. M2BS9Y-3-1, whole genome shotgun sequence.</title>
        <authorList>
            <person name="Tuo L."/>
        </authorList>
    </citation>
    <scope>NUCLEOTIDE SEQUENCE [LARGE SCALE GENOMIC DNA]</scope>
    <source>
        <strain evidence="1 2">M2BS9Y-3-1</strain>
    </source>
</reference>
<sequence>MDETERLERTRRLRRVARAARLMDTAIRLPGGFRLGADSIVGLVPGVGDTAAVVVSLWIVNEARKLGIPGHKLTRMLGNVGLDYVIGAVPIVGDVFDAVYKANRRNLNMILDHFGHEELTHLDNIDERLMKDVTPDK</sequence>
<comment type="caution">
    <text evidence="1">The sequence shown here is derived from an EMBL/GenBank/DDBJ whole genome shotgun (WGS) entry which is preliminary data.</text>
</comment>
<accession>A0A3L7JDP5</accession>
<name>A0A3L7JDP5_9HYPH</name>
<evidence type="ECO:0000313" key="1">
    <source>
        <dbReference type="EMBL" id="RLQ88590.1"/>
    </source>
</evidence>
<dbReference type="PANTHER" id="PTHR35519">
    <property type="entry name" value="MEMBRANE PROTEINS"/>
    <property type="match status" value="1"/>
</dbReference>
<dbReference type="PANTHER" id="PTHR35519:SF2">
    <property type="entry name" value="PH DOMAIN PROTEIN"/>
    <property type="match status" value="1"/>
</dbReference>
<dbReference type="EMBL" id="RCWN01000001">
    <property type="protein sequence ID" value="RLQ88590.1"/>
    <property type="molecule type" value="Genomic_DNA"/>
</dbReference>
<dbReference type="RefSeq" id="WP_121645556.1">
    <property type="nucleotide sequence ID" value="NZ_RCWN01000001.1"/>
</dbReference>
<evidence type="ECO:0000313" key="2">
    <source>
        <dbReference type="Proteomes" id="UP000281094"/>
    </source>
</evidence>
<organism evidence="1 2">
    <name type="scientific">Notoacmeibacter ruber</name>
    <dbReference type="NCBI Taxonomy" id="2670375"/>
    <lineage>
        <taxon>Bacteria</taxon>
        <taxon>Pseudomonadati</taxon>
        <taxon>Pseudomonadota</taxon>
        <taxon>Alphaproteobacteria</taxon>
        <taxon>Hyphomicrobiales</taxon>
        <taxon>Notoacmeibacteraceae</taxon>
        <taxon>Notoacmeibacter</taxon>
    </lineage>
</organism>
<dbReference type="Pfam" id="PF13430">
    <property type="entry name" value="DUF4112"/>
    <property type="match status" value="1"/>
</dbReference>